<feature type="chain" id="PRO_5046840208" evidence="1">
    <location>
        <begin position="31"/>
        <end position="239"/>
    </location>
</feature>
<evidence type="ECO:0000256" key="1">
    <source>
        <dbReference type="SAM" id="SignalP"/>
    </source>
</evidence>
<organism evidence="2 3">
    <name type="scientific">Allocoprobacillus halotolerans</name>
    <dbReference type="NCBI Taxonomy" id="2944914"/>
    <lineage>
        <taxon>Bacteria</taxon>
        <taxon>Bacillati</taxon>
        <taxon>Bacillota</taxon>
        <taxon>Erysipelotrichia</taxon>
        <taxon>Erysipelotrichales</taxon>
        <taxon>Erysipelotrichaceae</taxon>
        <taxon>Allocoprobacillus</taxon>
    </lineage>
</organism>
<name>A0ABY5I565_9FIRM</name>
<dbReference type="RefSeq" id="WP_290140659.1">
    <property type="nucleotide sequence ID" value="NZ_CP101620.1"/>
</dbReference>
<evidence type="ECO:0000313" key="2">
    <source>
        <dbReference type="EMBL" id="UTY39524.1"/>
    </source>
</evidence>
<dbReference type="Proteomes" id="UP001060112">
    <property type="component" value="Chromosome"/>
</dbReference>
<evidence type="ECO:0000313" key="3">
    <source>
        <dbReference type="Proteomes" id="UP001060112"/>
    </source>
</evidence>
<proteinExistence type="predicted"/>
<keyword evidence="3" id="KW-1185">Reference proteome</keyword>
<accession>A0ABY5I565</accession>
<reference evidence="2" key="1">
    <citation type="submission" date="2022-07" db="EMBL/GenBank/DDBJ databases">
        <title>Faecal culturing of patients with breast cancer.</title>
        <authorList>
            <person name="Teng N.M.Y."/>
            <person name="Kiu R."/>
            <person name="Evans R."/>
            <person name="Baker D.J."/>
            <person name="Zenner C."/>
            <person name="Robinson S.D."/>
            <person name="Hall L.J."/>
        </authorList>
    </citation>
    <scope>NUCLEOTIDE SEQUENCE</scope>
    <source>
        <strain evidence="2">LH1062</strain>
    </source>
</reference>
<gene>
    <name evidence="2" type="ORF">NMU03_01425</name>
</gene>
<keyword evidence="1" id="KW-0732">Signal</keyword>
<feature type="signal peptide" evidence="1">
    <location>
        <begin position="1"/>
        <end position="30"/>
    </location>
</feature>
<dbReference type="EMBL" id="CP101620">
    <property type="protein sequence ID" value="UTY39524.1"/>
    <property type="molecule type" value="Genomic_DNA"/>
</dbReference>
<protein>
    <submittedName>
        <fullName evidence="2">Uncharacterized protein</fullName>
    </submittedName>
</protein>
<sequence length="239" mass="26150">MKRKAIFNKIMICLAMMISLCTINLSSVFAASNTLRISIYSSVNIPTSSASSGLGDSHSWVVIKNLGSSSVKIGTETLSSGQSCTIGLFGNKSKKGIWYNIEANDRTKYLNNGNTVYLTKTVSGTNVVNNIVNTMNNNNYWGLLHNCAHFAVKIFNAPGGTKITTSADPSSLRIRIMEHSGYKTGTNHTDFVNSKKTTKWYSVGAVSKEVTNEEILNGKIIDGDRTILIKDDKLVFFNE</sequence>